<dbReference type="InterPro" id="IPR011701">
    <property type="entry name" value="MFS"/>
</dbReference>
<dbReference type="AlphaFoldDB" id="A0A497XE20"/>
<keyword evidence="4 6" id="KW-1133">Transmembrane helix</keyword>
<feature type="transmembrane region" description="Helical" evidence="6">
    <location>
        <begin position="375"/>
        <end position="393"/>
    </location>
</feature>
<keyword evidence="2" id="KW-1003">Cell membrane</keyword>
<dbReference type="PANTHER" id="PTHR43124:SF3">
    <property type="entry name" value="CHLORAMPHENICOL EFFLUX PUMP RV0191"/>
    <property type="match status" value="1"/>
</dbReference>
<evidence type="ECO:0000256" key="1">
    <source>
        <dbReference type="ARBA" id="ARBA00004651"/>
    </source>
</evidence>
<keyword evidence="9" id="KW-1185">Reference proteome</keyword>
<dbReference type="SUPFAM" id="SSF103473">
    <property type="entry name" value="MFS general substrate transporter"/>
    <property type="match status" value="1"/>
</dbReference>
<dbReference type="GO" id="GO:0005886">
    <property type="term" value="C:plasma membrane"/>
    <property type="evidence" value="ECO:0007669"/>
    <property type="project" value="UniProtKB-SubCell"/>
</dbReference>
<dbReference type="PANTHER" id="PTHR43124">
    <property type="entry name" value="PURINE EFFLUX PUMP PBUE"/>
    <property type="match status" value="1"/>
</dbReference>
<dbReference type="EMBL" id="RCCI01000005">
    <property type="protein sequence ID" value="RLJ65252.1"/>
    <property type="molecule type" value="Genomic_DNA"/>
</dbReference>
<comment type="subcellular location">
    <subcellularLocation>
        <location evidence="1">Cell membrane</location>
        <topology evidence="1">Multi-pass membrane protein</topology>
    </subcellularLocation>
</comment>
<feature type="transmembrane region" description="Helical" evidence="6">
    <location>
        <begin position="282"/>
        <end position="303"/>
    </location>
</feature>
<evidence type="ECO:0000313" key="9">
    <source>
        <dbReference type="Proteomes" id="UP000268908"/>
    </source>
</evidence>
<feature type="domain" description="Major facilitator superfamily (MFS) profile" evidence="7">
    <location>
        <begin position="11"/>
        <end position="402"/>
    </location>
</feature>
<dbReference type="OrthoDB" id="9781976at2"/>
<dbReference type="InterPro" id="IPR050189">
    <property type="entry name" value="MFS_Efflux_Transporters"/>
</dbReference>
<evidence type="ECO:0000259" key="7">
    <source>
        <dbReference type="PROSITE" id="PS50850"/>
    </source>
</evidence>
<dbReference type="InterPro" id="IPR036259">
    <property type="entry name" value="MFS_trans_sf"/>
</dbReference>
<dbReference type="Pfam" id="PF07690">
    <property type="entry name" value="MFS_1"/>
    <property type="match status" value="1"/>
</dbReference>
<gene>
    <name evidence="8" type="ORF">DFR35_1909</name>
</gene>
<dbReference type="Proteomes" id="UP000268908">
    <property type="component" value="Unassembled WGS sequence"/>
</dbReference>
<organism evidence="8 9">
    <name type="scientific">Sulfurisoma sediminicola</name>
    <dbReference type="NCBI Taxonomy" id="1381557"/>
    <lineage>
        <taxon>Bacteria</taxon>
        <taxon>Pseudomonadati</taxon>
        <taxon>Pseudomonadota</taxon>
        <taxon>Betaproteobacteria</taxon>
        <taxon>Nitrosomonadales</taxon>
        <taxon>Sterolibacteriaceae</taxon>
        <taxon>Sulfurisoma</taxon>
    </lineage>
</organism>
<evidence type="ECO:0000256" key="5">
    <source>
        <dbReference type="ARBA" id="ARBA00023136"/>
    </source>
</evidence>
<comment type="caution">
    <text evidence="8">The sequence shown here is derived from an EMBL/GenBank/DDBJ whole genome shotgun (WGS) entry which is preliminary data.</text>
</comment>
<evidence type="ECO:0000256" key="3">
    <source>
        <dbReference type="ARBA" id="ARBA00022692"/>
    </source>
</evidence>
<proteinExistence type="predicted"/>
<feature type="transmembrane region" description="Helical" evidence="6">
    <location>
        <begin position="103"/>
        <end position="124"/>
    </location>
</feature>
<dbReference type="RefSeq" id="WP_121241957.1">
    <property type="nucleotide sequence ID" value="NZ_BHVV01000008.1"/>
</dbReference>
<evidence type="ECO:0000256" key="6">
    <source>
        <dbReference type="SAM" id="Phobius"/>
    </source>
</evidence>
<dbReference type="InterPro" id="IPR020846">
    <property type="entry name" value="MFS_dom"/>
</dbReference>
<dbReference type="Gene3D" id="1.20.1250.20">
    <property type="entry name" value="MFS general substrate transporter like domains"/>
    <property type="match status" value="1"/>
</dbReference>
<evidence type="ECO:0000256" key="4">
    <source>
        <dbReference type="ARBA" id="ARBA00022989"/>
    </source>
</evidence>
<feature type="transmembrane region" description="Helical" evidence="6">
    <location>
        <begin position="77"/>
        <end position="97"/>
    </location>
</feature>
<accession>A0A497XE20</accession>
<feature type="transmembrane region" description="Helical" evidence="6">
    <location>
        <begin position="309"/>
        <end position="332"/>
    </location>
</feature>
<protein>
    <submittedName>
        <fullName evidence="8">Cyanate permease</fullName>
    </submittedName>
</protein>
<evidence type="ECO:0000313" key="8">
    <source>
        <dbReference type="EMBL" id="RLJ65252.1"/>
    </source>
</evidence>
<dbReference type="GO" id="GO:0022857">
    <property type="term" value="F:transmembrane transporter activity"/>
    <property type="evidence" value="ECO:0007669"/>
    <property type="project" value="InterPro"/>
</dbReference>
<feature type="transmembrane region" description="Helical" evidence="6">
    <location>
        <begin position="136"/>
        <end position="158"/>
    </location>
</feature>
<reference evidence="8 9" key="1">
    <citation type="submission" date="2018-10" db="EMBL/GenBank/DDBJ databases">
        <title>Genomic Encyclopedia of Type Strains, Phase IV (KMG-IV): sequencing the most valuable type-strain genomes for metagenomic binning, comparative biology and taxonomic classification.</title>
        <authorList>
            <person name="Goeker M."/>
        </authorList>
    </citation>
    <scope>NUCLEOTIDE SEQUENCE [LARGE SCALE GENOMIC DNA]</scope>
    <source>
        <strain evidence="8 9">DSM 26916</strain>
    </source>
</reference>
<evidence type="ECO:0000256" key="2">
    <source>
        <dbReference type="ARBA" id="ARBA00022475"/>
    </source>
</evidence>
<feature type="transmembrane region" description="Helical" evidence="6">
    <location>
        <begin position="12"/>
        <end position="33"/>
    </location>
</feature>
<dbReference type="PROSITE" id="PS50850">
    <property type="entry name" value="MFS"/>
    <property type="match status" value="1"/>
</dbReference>
<feature type="transmembrane region" description="Helical" evidence="6">
    <location>
        <begin position="164"/>
        <end position="186"/>
    </location>
</feature>
<sequence length="402" mass="41728">MTAEPRRTGRIVFLLCLAEALSMAGFAAYPAFLPTLRGEWQMSEAAAGAVGGAFFFGYMLAVPLLSGITDRIDARVVFIFSCLLAALGTAAFGLAAHGAATGALLQALAGAGLAGTYMPGLKALTDRVEGPRQSRYIAFYTATFGIGTTLSLLAAGTLGQRLPWQVAISLLAAGPTLAALIAFLGLAPHRREGARHAPWWPRFGPVLALREIRGYIVGYAVHCWELFGLRSWMVAFIAFAYAASQAQPWLSPTEAAALINLLGLPASILGNEMAGKAGRLRWIGGVMAASGALCWLAGASAALPWGLMLAALSLHFVAVMADSAALTAGLVAATPPSQRGAAMALYSMLGFGAGFVAPLVFGATLDLAGGNTSRLAWLLAFGTLGTGGLVWAMRWRRRGGAV</sequence>
<name>A0A497XE20_9PROT</name>
<keyword evidence="3 6" id="KW-0812">Transmembrane</keyword>
<keyword evidence="5 6" id="KW-0472">Membrane</keyword>
<feature type="transmembrane region" description="Helical" evidence="6">
    <location>
        <begin position="45"/>
        <end position="65"/>
    </location>
</feature>
<feature type="transmembrane region" description="Helical" evidence="6">
    <location>
        <begin position="344"/>
        <end position="363"/>
    </location>
</feature>
<dbReference type="CDD" id="cd06174">
    <property type="entry name" value="MFS"/>
    <property type="match status" value="1"/>
</dbReference>